<gene>
    <name evidence="1" type="ORF">HCJ92_06165</name>
</gene>
<comment type="caution">
    <text evidence="1">The sequence shown here is derived from an EMBL/GenBank/DDBJ whole genome shotgun (WGS) entry which is preliminary data.</text>
</comment>
<evidence type="ECO:0000313" key="2">
    <source>
        <dbReference type="Proteomes" id="UP000746503"/>
    </source>
</evidence>
<keyword evidence="2" id="KW-1185">Reference proteome</keyword>
<dbReference type="Proteomes" id="UP000746503">
    <property type="component" value="Unassembled WGS sequence"/>
</dbReference>
<evidence type="ECO:0000313" key="1">
    <source>
        <dbReference type="EMBL" id="NJP65887.1"/>
    </source>
</evidence>
<organism evidence="1 2">
    <name type="scientific">Streptomyces spiramenti</name>
    <dbReference type="NCBI Taxonomy" id="2720606"/>
    <lineage>
        <taxon>Bacteria</taxon>
        <taxon>Bacillati</taxon>
        <taxon>Actinomycetota</taxon>
        <taxon>Actinomycetes</taxon>
        <taxon>Kitasatosporales</taxon>
        <taxon>Streptomycetaceae</taxon>
        <taxon>Streptomyces</taxon>
    </lineage>
</organism>
<sequence length="63" mass="7377">MNVFGIHEQLIDAYDRFIRSATVIRDAKVGNFLEDDLKKKSQWPGPWLSLNLFLSTTVRLRRV</sequence>
<accession>A0ABX1AFB9</accession>
<reference evidence="1 2" key="1">
    <citation type="submission" date="2020-03" db="EMBL/GenBank/DDBJ databases">
        <title>Draft genome of Streptomyces sp. ventii, isolated from the Axial Seamount in the Pacific Ocean, and resequencing of the two type strains Streptomyces lonarensis strain NCL 716 and Streptomyces bohaiensis strain 11A07.</title>
        <authorList>
            <person name="Loughran R.M."/>
            <person name="Pfannmuller K.M."/>
            <person name="Wasson B.J."/>
            <person name="Deadmond M.C."/>
            <person name="Paddock B.E."/>
            <person name="Koyack M.J."/>
            <person name="Gallegos D.A."/>
            <person name="Mitchell E.A."/>
            <person name="Ushijima B."/>
            <person name="Saw J.H."/>
            <person name="Mcphail K.L."/>
            <person name="Videau P."/>
        </authorList>
    </citation>
    <scope>NUCLEOTIDE SEQUENCE [LARGE SCALE GENOMIC DNA]</scope>
    <source>
        <strain evidence="2">5675061</strain>
    </source>
</reference>
<proteinExistence type="predicted"/>
<dbReference type="RefSeq" id="WP_167932410.1">
    <property type="nucleotide sequence ID" value="NZ_JAAVJB010000028.1"/>
</dbReference>
<protein>
    <submittedName>
        <fullName evidence="1">Uncharacterized protein</fullName>
    </submittedName>
</protein>
<name>A0ABX1AFB9_9ACTN</name>
<dbReference type="EMBL" id="JAAVJB010000028">
    <property type="protein sequence ID" value="NJP65887.1"/>
    <property type="molecule type" value="Genomic_DNA"/>
</dbReference>